<name>A0AAN9B9H1_9CAEN</name>
<feature type="compositionally biased region" description="Polar residues" evidence="1">
    <location>
        <begin position="210"/>
        <end position="222"/>
    </location>
</feature>
<organism evidence="2 3">
    <name type="scientific">Littorina saxatilis</name>
    <dbReference type="NCBI Taxonomy" id="31220"/>
    <lineage>
        <taxon>Eukaryota</taxon>
        <taxon>Metazoa</taxon>
        <taxon>Spiralia</taxon>
        <taxon>Lophotrochozoa</taxon>
        <taxon>Mollusca</taxon>
        <taxon>Gastropoda</taxon>
        <taxon>Caenogastropoda</taxon>
        <taxon>Littorinimorpha</taxon>
        <taxon>Littorinoidea</taxon>
        <taxon>Littorinidae</taxon>
        <taxon>Littorina</taxon>
    </lineage>
</organism>
<comment type="caution">
    <text evidence="2">The sequence shown here is derived from an EMBL/GenBank/DDBJ whole genome shotgun (WGS) entry which is preliminary data.</text>
</comment>
<evidence type="ECO:0000313" key="3">
    <source>
        <dbReference type="Proteomes" id="UP001374579"/>
    </source>
</evidence>
<proteinExistence type="predicted"/>
<feature type="compositionally biased region" description="Basic and acidic residues" evidence="1">
    <location>
        <begin position="165"/>
        <end position="189"/>
    </location>
</feature>
<dbReference type="Proteomes" id="UP001374579">
    <property type="component" value="Unassembled WGS sequence"/>
</dbReference>
<sequence>MQQAADRLNAWQKIGASLSTRRNPPPHYSHCRQTEQKAGTIRLGGTPLREDEEATYLGVTFDRRQTWKPHIAQAETKARRKLAILRKLAGTTDLGSEREDTEDSIPGNNQTPPRVRLHSVVNLSQDKPADPRPCAKPGPPTHHWCNEIHAHQGNGEAYHHPTPLSEKRSQDYGTGREAKVPTRPPHEAQTEQPHQEPAQTEQFCTREQETFSTVQGSPPTEHSTSDSRRRGNPQGNRETRHTDLHQCSTCYPRRRSE</sequence>
<dbReference type="EMBL" id="JBAMIC010000010">
    <property type="protein sequence ID" value="KAK7101783.1"/>
    <property type="molecule type" value="Genomic_DNA"/>
</dbReference>
<reference evidence="2 3" key="1">
    <citation type="submission" date="2024-02" db="EMBL/GenBank/DDBJ databases">
        <title>Chromosome-scale genome assembly of the rough periwinkle Littorina saxatilis.</title>
        <authorList>
            <person name="De Jode A."/>
            <person name="Faria R."/>
            <person name="Formenti G."/>
            <person name="Sims Y."/>
            <person name="Smith T.P."/>
            <person name="Tracey A."/>
            <person name="Wood J.M.D."/>
            <person name="Zagrodzka Z.B."/>
            <person name="Johannesson K."/>
            <person name="Butlin R.K."/>
            <person name="Leder E.H."/>
        </authorList>
    </citation>
    <scope>NUCLEOTIDE SEQUENCE [LARGE SCALE GENOMIC DNA]</scope>
    <source>
        <strain evidence="2">Snail1</strain>
        <tissue evidence="2">Muscle</tissue>
    </source>
</reference>
<feature type="region of interest" description="Disordered" evidence="1">
    <location>
        <begin position="93"/>
        <end position="257"/>
    </location>
</feature>
<keyword evidence="3" id="KW-1185">Reference proteome</keyword>
<protein>
    <submittedName>
        <fullName evidence="2">Uncharacterized protein</fullName>
    </submittedName>
</protein>
<gene>
    <name evidence="2" type="ORF">V1264_020112</name>
</gene>
<dbReference type="AlphaFoldDB" id="A0AAN9B9H1"/>
<accession>A0AAN9B9H1</accession>
<evidence type="ECO:0000313" key="2">
    <source>
        <dbReference type="EMBL" id="KAK7101783.1"/>
    </source>
</evidence>
<evidence type="ECO:0000256" key="1">
    <source>
        <dbReference type="SAM" id="MobiDB-lite"/>
    </source>
</evidence>